<evidence type="ECO:0000256" key="1">
    <source>
        <dbReference type="SAM" id="Phobius"/>
    </source>
</evidence>
<gene>
    <name evidence="2" type="ORF">UXQ13_18725</name>
</gene>
<keyword evidence="1" id="KW-1133">Transmembrane helix</keyword>
<comment type="caution">
    <text evidence="2">The sequence shown here is derived from an EMBL/GenBank/DDBJ whole genome shotgun (WGS) entry which is preliminary data.</text>
</comment>
<keyword evidence="1" id="KW-0472">Membrane</keyword>
<sequence length="149" mass="16275">MTWPIVVVVVLLVGLPLGAVWWSRRRFWSRLRPGRDRDVLGEVVRRHGLGPAAIARVEDAVLWGKRVDDPRERAAVVDLARASLPRPPSGRWATVVVVGAVAYLVVAVAGAVWATVQGRWDDVPWTVLLVAGLVGVGNGPRLAIRRNTD</sequence>
<proteinExistence type="predicted"/>
<evidence type="ECO:0000313" key="2">
    <source>
        <dbReference type="EMBL" id="MEI4280514.1"/>
    </source>
</evidence>
<reference evidence="2 3" key="1">
    <citation type="submission" date="2024-03" db="EMBL/GenBank/DDBJ databases">
        <title>Draft genome sequence of Klenkia terrae.</title>
        <authorList>
            <person name="Duangmal K."/>
            <person name="Chantavorakit T."/>
        </authorList>
    </citation>
    <scope>NUCLEOTIDE SEQUENCE [LARGE SCALE GENOMIC DNA]</scope>
    <source>
        <strain evidence="2 3">JCM 17786</strain>
    </source>
</reference>
<feature type="transmembrane region" description="Helical" evidence="1">
    <location>
        <begin position="92"/>
        <end position="113"/>
    </location>
</feature>
<dbReference type="EMBL" id="JBAPLV010000024">
    <property type="protein sequence ID" value="MEI4280514.1"/>
    <property type="molecule type" value="Genomic_DNA"/>
</dbReference>
<keyword evidence="1" id="KW-0812">Transmembrane</keyword>
<keyword evidence="3" id="KW-1185">Reference proteome</keyword>
<evidence type="ECO:0000313" key="3">
    <source>
        <dbReference type="Proteomes" id="UP001373496"/>
    </source>
</evidence>
<organism evidence="2 3">
    <name type="scientific">Klenkia terrae</name>
    <dbReference type="NCBI Taxonomy" id="1052259"/>
    <lineage>
        <taxon>Bacteria</taxon>
        <taxon>Bacillati</taxon>
        <taxon>Actinomycetota</taxon>
        <taxon>Actinomycetes</taxon>
        <taxon>Geodermatophilales</taxon>
        <taxon>Geodermatophilaceae</taxon>
        <taxon>Klenkia</taxon>
    </lineage>
</organism>
<accession>A0ABU8ECF4</accession>
<name>A0ABU8ECF4_9ACTN</name>
<feature type="transmembrane region" description="Helical" evidence="1">
    <location>
        <begin position="6"/>
        <end position="23"/>
    </location>
</feature>
<dbReference type="Proteomes" id="UP001373496">
    <property type="component" value="Unassembled WGS sequence"/>
</dbReference>
<feature type="transmembrane region" description="Helical" evidence="1">
    <location>
        <begin position="125"/>
        <end position="144"/>
    </location>
</feature>
<dbReference type="RefSeq" id="WP_336392722.1">
    <property type="nucleotide sequence ID" value="NZ_JBAPLV010000024.1"/>
</dbReference>
<protein>
    <submittedName>
        <fullName evidence="2">Uncharacterized protein</fullName>
    </submittedName>
</protein>